<evidence type="ECO:0000313" key="3">
    <source>
        <dbReference type="EMBL" id="KAJ8908310.1"/>
    </source>
</evidence>
<evidence type="ECO:0008006" key="5">
    <source>
        <dbReference type="Google" id="ProtNLM"/>
    </source>
</evidence>
<organism evidence="3 4">
    <name type="scientific">Rhodosorus marinus</name>
    <dbReference type="NCBI Taxonomy" id="101924"/>
    <lineage>
        <taxon>Eukaryota</taxon>
        <taxon>Rhodophyta</taxon>
        <taxon>Stylonematophyceae</taxon>
        <taxon>Stylonematales</taxon>
        <taxon>Stylonemataceae</taxon>
        <taxon>Rhodosorus</taxon>
    </lineage>
</organism>
<dbReference type="InterPro" id="IPR027267">
    <property type="entry name" value="AH/BAR_dom_sf"/>
</dbReference>
<reference evidence="3 4" key="1">
    <citation type="journal article" date="2023" name="Nat. Commun.">
        <title>Origin of minicircular mitochondrial genomes in red algae.</title>
        <authorList>
            <person name="Lee Y."/>
            <person name="Cho C.H."/>
            <person name="Lee Y.M."/>
            <person name="Park S.I."/>
            <person name="Yang J.H."/>
            <person name="West J.A."/>
            <person name="Bhattacharya D."/>
            <person name="Yoon H.S."/>
        </authorList>
    </citation>
    <scope>NUCLEOTIDE SEQUENCE [LARGE SCALE GENOMIC DNA]</scope>
    <source>
        <strain evidence="3 4">CCMP1338</strain>
        <tissue evidence="3">Whole cell</tissue>
    </source>
</reference>
<feature type="region of interest" description="Disordered" evidence="2">
    <location>
        <begin position="1"/>
        <end position="29"/>
    </location>
</feature>
<dbReference type="Proteomes" id="UP001157974">
    <property type="component" value="Unassembled WGS sequence"/>
</dbReference>
<keyword evidence="1" id="KW-0175">Coiled coil</keyword>
<proteinExistence type="predicted"/>
<feature type="region of interest" description="Disordered" evidence="2">
    <location>
        <begin position="250"/>
        <end position="279"/>
    </location>
</feature>
<accession>A0AAV8V0B7</accession>
<gene>
    <name evidence="3" type="ORF">NDN08_005024</name>
</gene>
<feature type="coiled-coil region" evidence="1">
    <location>
        <begin position="137"/>
        <end position="191"/>
    </location>
</feature>
<evidence type="ECO:0000256" key="1">
    <source>
        <dbReference type="SAM" id="Coils"/>
    </source>
</evidence>
<evidence type="ECO:0000313" key="4">
    <source>
        <dbReference type="Proteomes" id="UP001157974"/>
    </source>
</evidence>
<dbReference type="SUPFAM" id="SSF103657">
    <property type="entry name" value="BAR/IMD domain-like"/>
    <property type="match status" value="1"/>
</dbReference>
<sequence length="292" mass="32028">MGNCLHGAKHSARKAEESVGLKGASKSAHYDKAVVEDKKSIEKAVKTLEKMIKLIESSGKEWSATTKSSANFGKISEKIPEEMKDEHIIPTTQAALVDLESKVVNDTDREEIMKGLELVKNYIREAKKSTGLEFTEYDKARVEYDLYTDKLAKITDEVKKAGTEMKLQMAQQEYDLKHDRLRARLDNLLKALPTVFESAGTTLVASHGNYYKKYSETLSAMQPMVEQNKEKLDITVESLKADAEAAVDAAKPPAAEAVEAMEPDAPMEEVAAPPAPAAPMEPVAEVAEAVAS</sequence>
<comment type="caution">
    <text evidence="3">The sequence shown here is derived from an EMBL/GenBank/DDBJ whole genome shotgun (WGS) entry which is preliminary data.</text>
</comment>
<keyword evidence="4" id="KW-1185">Reference proteome</keyword>
<name>A0AAV8V0B7_9RHOD</name>
<evidence type="ECO:0000256" key="2">
    <source>
        <dbReference type="SAM" id="MobiDB-lite"/>
    </source>
</evidence>
<dbReference type="Gene3D" id="1.20.1270.60">
    <property type="entry name" value="Arfaptin homology (AH) domain/BAR domain"/>
    <property type="match status" value="1"/>
</dbReference>
<dbReference type="AlphaFoldDB" id="A0AAV8V0B7"/>
<protein>
    <recommendedName>
        <fullName evidence="5">BAR domain-containing protein</fullName>
    </recommendedName>
</protein>
<dbReference type="EMBL" id="JAMWBK010000001">
    <property type="protein sequence ID" value="KAJ8908310.1"/>
    <property type="molecule type" value="Genomic_DNA"/>
</dbReference>